<dbReference type="AlphaFoldDB" id="A0A7W9N0U8"/>
<dbReference type="RefSeq" id="WP_184171881.1">
    <property type="nucleotide sequence ID" value="NZ_BAABAG010000007.1"/>
</dbReference>
<keyword evidence="3" id="KW-1185">Reference proteome</keyword>
<dbReference type="Proteomes" id="UP000567246">
    <property type="component" value="Unassembled WGS sequence"/>
</dbReference>
<evidence type="ECO:0000313" key="2">
    <source>
        <dbReference type="EMBL" id="MBB5848654.1"/>
    </source>
</evidence>
<gene>
    <name evidence="2" type="ORF">HDA33_001218</name>
</gene>
<comment type="caution">
    <text evidence="2">The sequence shown here is derived from an EMBL/GenBank/DDBJ whole genome shotgun (WGS) entry which is preliminary data.</text>
</comment>
<sequence>MSAETRIGQLTGQVRRKTDQVRQLAKLLAAERRSADKAIRDQAARTVAVRADKAALAGQLADLRRSWTHRPPATAVATAVATEADMAELARLRVSVARLRQDNESLSAQLRELSAAAEVAATERRQLQGIVRQWDTLCRRLAKSVTGQTVTATDKRILATHARFRSAVSAAGRTTTKGGRP</sequence>
<reference evidence="2 3" key="1">
    <citation type="submission" date="2020-08" db="EMBL/GenBank/DDBJ databases">
        <title>Sequencing the genomes of 1000 actinobacteria strains.</title>
        <authorList>
            <person name="Klenk H.-P."/>
        </authorList>
    </citation>
    <scope>NUCLEOTIDE SEQUENCE [LARGE SCALE GENOMIC DNA]</scope>
    <source>
        <strain evidence="2 3">DSM 17945</strain>
    </source>
</reference>
<dbReference type="EMBL" id="JACHMW010000001">
    <property type="protein sequence ID" value="MBB5848654.1"/>
    <property type="molecule type" value="Genomic_DNA"/>
</dbReference>
<evidence type="ECO:0000313" key="3">
    <source>
        <dbReference type="Proteomes" id="UP000567246"/>
    </source>
</evidence>
<proteinExistence type="predicted"/>
<protein>
    <submittedName>
        <fullName evidence="2">Septal ring factor EnvC (AmiA/AmiB activator)</fullName>
    </submittedName>
</protein>
<keyword evidence="1" id="KW-0175">Coiled coil</keyword>
<feature type="coiled-coil region" evidence="1">
    <location>
        <begin position="89"/>
        <end position="123"/>
    </location>
</feature>
<accession>A0A7W9N0U8</accession>
<evidence type="ECO:0000256" key="1">
    <source>
        <dbReference type="SAM" id="Coils"/>
    </source>
</evidence>
<organism evidence="2 3">
    <name type="scientific">Micrococcus endophyticus</name>
    <dbReference type="NCBI Taxonomy" id="455343"/>
    <lineage>
        <taxon>Bacteria</taxon>
        <taxon>Bacillati</taxon>
        <taxon>Actinomycetota</taxon>
        <taxon>Actinomycetes</taxon>
        <taxon>Micrococcales</taxon>
        <taxon>Micrococcaceae</taxon>
        <taxon>Micrococcus</taxon>
    </lineage>
</organism>
<name>A0A7W9N0U8_9MICC</name>